<gene>
    <name evidence="1" type="ORF">M427DRAFT_468489</name>
</gene>
<protein>
    <submittedName>
        <fullName evidence="1">Uncharacterized protein</fullName>
    </submittedName>
</protein>
<reference evidence="1 2" key="1">
    <citation type="journal article" date="2015" name="Genome Biol. Evol.">
        <title>Phylogenomic analyses indicate that early fungi evolved digesting cell walls of algal ancestors of land plants.</title>
        <authorList>
            <person name="Chang Y."/>
            <person name="Wang S."/>
            <person name="Sekimoto S."/>
            <person name="Aerts A.L."/>
            <person name="Choi C."/>
            <person name="Clum A."/>
            <person name="LaButti K.M."/>
            <person name="Lindquist E.A."/>
            <person name="Yee Ngan C."/>
            <person name="Ohm R.A."/>
            <person name="Salamov A.A."/>
            <person name="Grigoriev I.V."/>
            <person name="Spatafora J.W."/>
            <person name="Berbee M.L."/>
        </authorList>
    </citation>
    <scope>NUCLEOTIDE SEQUENCE [LARGE SCALE GENOMIC DNA]</scope>
    <source>
        <strain evidence="1 2">JEL478</strain>
    </source>
</reference>
<accession>A0A139AQR3</accession>
<dbReference type="Proteomes" id="UP000070544">
    <property type="component" value="Unassembled WGS sequence"/>
</dbReference>
<proteinExistence type="predicted"/>
<dbReference type="AlphaFoldDB" id="A0A139AQR3"/>
<sequence>MDAAGVDGWRRRASTAKERMDSRFDVPAKGVRWRAAFPCQLPIPPSPLRTLFRDRGKSLKLSAFVHTRRKCSSCFGAFTGGAFEGDGNGAV</sequence>
<name>A0A139AQR3_GONPJ</name>
<organism evidence="1 2">
    <name type="scientific">Gonapodya prolifera (strain JEL478)</name>
    <name type="common">Monoblepharis prolifera</name>
    <dbReference type="NCBI Taxonomy" id="1344416"/>
    <lineage>
        <taxon>Eukaryota</taxon>
        <taxon>Fungi</taxon>
        <taxon>Fungi incertae sedis</taxon>
        <taxon>Chytridiomycota</taxon>
        <taxon>Chytridiomycota incertae sedis</taxon>
        <taxon>Monoblepharidomycetes</taxon>
        <taxon>Monoblepharidales</taxon>
        <taxon>Gonapodyaceae</taxon>
        <taxon>Gonapodya</taxon>
    </lineage>
</organism>
<keyword evidence="2" id="KW-1185">Reference proteome</keyword>
<evidence type="ECO:0000313" key="1">
    <source>
        <dbReference type="EMBL" id="KXS19068.1"/>
    </source>
</evidence>
<dbReference type="EMBL" id="KQ965739">
    <property type="protein sequence ID" value="KXS19068.1"/>
    <property type="molecule type" value="Genomic_DNA"/>
</dbReference>
<evidence type="ECO:0000313" key="2">
    <source>
        <dbReference type="Proteomes" id="UP000070544"/>
    </source>
</evidence>